<comment type="subcellular location">
    <subcellularLocation>
        <location evidence="1 4">Bacterial flagellum basal body</location>
    </subcellularLocation>
</comment>
<feature type="domain" description="Flagellar basal-body/hook protein C-terminal" evidence="6">
    <location>
        <begin position="194"/>
        <end position="238"/>
    </location>
</feature>
<dbReference type="OrthoDB" id="9804559at2"/>
<dbReference type="Pfam" id="PF06429">
    <property type="entry name" value="Flg_bbr_C"/>
    <property type="match status" value="1"/>
</dbReference>
<organism evidence="8 9">
    <name type="scientific">Bartonella apis</name>
    <dbReference type="NCBI Taxonomy" id="1686310"/>
    <lineage>
        <taxon>Bacteria</taxon>
        <taxon>Pseudomonadati</taxon>
        <taxon>Pseudomonadota</taxon>
        <taxon>Alphaproteobacteria</taxon>
        <taxon>Hyphomicrobiales</taxon>
        <taxon>Bartonellaceae</taxon>
        <taxon>Bartonella</taxon>
    </lineage>
</organism>
<keyword evidence="8" id="KW-0966">Cell projection</keyword>
<protein>
    <recommendedName>
        <fullName evidence="4">Flagellar basal-body rod protein FlgF</fullName>
    </recommendedName>
</protein>
<reference evidence="8 9" key="1">
    <citation type="submission" date="2016-12" db="EMBL/GenBank/DDBJ databases">
        <title>Comparative genomics of Bartonella apis.</title>
        <authorList>
            <person name="Engel P."/>
        </authorList>
    </citation>
    <scope>NUCLEOTIDE SEQUENCE [LARGE SCALE GENOMIC DNA]</scope>
    <source>
        <strain evidence="8 9">PEB0149</strain>
    </source>
</reference>
<dbReference type="EMBL" id="LXYT01000002">
    <property type="protein sequence ID" value="OLY43440.1"/>
    <property type="molecule type" value="Genomic_DNA"/>
</dbReference>
<dbReference type="NCBIfam" id="TIGR02490">
    <property type="entry name" value="flgF"/>
    <property type="match status" value="1"/>
</dbReference>
<comment type="similarity">
    <text evidence="2 4">Belongs to the flagella basal body rod proteins family.</text>
</comment>
<comment type="subunit">
    <text evidence="4">The basal body constitutes a major portion of the flagellar organelle and consists of five rings (E,L,P,S, and M) mounted on a central rod. The rod consists of about 26 subunits of FlgG in the distal portion, and FlgB, FlgC and FlgF are thought to build up the proximal portion of the rod with about 6 subunits each.</text>
</comment>
<dbReference type="InterPro" id="IPR020013">
    <property type="entry name" value="Flagellar_FlgE/F/G"/>
</dbReference>
<evidence type="ECO:0000313" key="8">
    <source>
        <dbReference type="EMBL" id="OLY43440.1"/>
    </source>
</evidence>
<evidence type="ECO:0000256" key="4">
    <source>
        <dbReference type="RuleBase" id="RU362116"/>
    </source>
</evidence>
<dbReference type="NCBIfam" id="TIGR03506">
    <property type="entry name" value="FlgEFG_subfam"/>
    <property type="match status" value="1"/>
</dbReference>
<dbReference type="GO" id="GO:0071978">
    <property type="term" value="P:bacterial-type flagellum-dependent swarming motility"/>
    <property type="evidence" value="ECO:0007669"/>
    <property type="project" value="TreeGrafter"/>
</dbReference>
<dbReference type="InterPro" id="IPR001444">
    <property type="entry name" value="Flag_bb_rod_N"/>
</dbReference>
<accession>A0A1R0F907</accession>
<evidence type="ECO:0000313" key="9">
    <source>
        <dbReference type="Proteomes" id="UP000187344"/>
    </source>
</evidence>
<dbReference type="SUPFAM" id="SSF117143">
    <property type="entry name" value="Flagellar hook protein flgE"/>
    <property type="match status" value="1"/>
</dbReference>
<dbReference type="GO" id="GO:0030694">
    <property type="term" value="C:bacterial-type flagellum basal body, rod"/>
    <property type="evidence" value="ECO:0007669"/>
    <property type="project" value="UniProtKB-UniRule"/>
</dbReference>
<keyword evidence="8" id="KW-0969">Cilium</keyword>
<evidence type="ECO:0000256" key="2">
    <source>
        <dbReference type="ARBA" id="ARBA00009677"/>
    </source>
</evidence>
<evidence type="ECO:0000259" key="5">
    <source>
        <dbReference type="Pfam" id="PF00460"/>
    </source>
</evidence>
<keyword evidence="3 4" id="KW-0975">Bacterial flagellum</keyword>
<comment type="caution">
    <text evidence="8">The sequence shown here is derived from an EMBL/GenBank/DDBJ whole genome shotgun (WGS) entry which is preliminary data.</text>
</comment>
<dbReference type="PANTHER" id="PTHR30435">
    <property type="entry name" value="FLAGELLAR PROTEIN"/>
    <property type="match status" value="1"/>
</dbReference>
<evidence type="ECO:0000256" key="3">
    <source>
        <dbReference type="ARBA" id="ARBA00023143"/>
    </source>
</evidence>
<evidence type="ECO:0000259" key="7">
    <source>
        <dbReference type="Pfam" id="PF22692"/>
    </source>
</evidence>
<feature type="domain" description="Flagellar hook protein FlgE/F/G-like D1" evidence="7">
    <location>
        <begin position="83"/>
        <end position="148"/>
    </location>
</feature>
<proteinExistence type="inferred from homology"/>
<name>A0A1R0F907_9HYPH</name>
<dbReference type="InterPro" id="IPR010930">
    <property type="entry name" value="Flg_bb/hook_C_dom"/>
</dbReference>
<dbReference type="Pfam" id="PF22692">
    <property type="entry name" value="LlgE_F_G_D1"/>
    <property type="match status" value="1"/>
</dbReference>
<feature type="domain" description="Flagellar basal body rod protein N-terminal" evidence="5">
    <location>
        <begin position="5"/>
        <end position="35"/>
    </location>
</feature>
<evidence type="ECO:0000259" key="6">
    <source>
        <dbReference type="Pfam" id="PF06429"/>
    </source>
</evidence>
<dbReference type="Pfam" id="PF00460">
    <property type="entry name" value="Flg_bb_rod"/>
    <property type="match status" value="1"/>
</dbReference>
<dbReference type="Proteomes" id="UP000187344">
    <property type="component" value="Unassembled WGS sequence"/>
</dbReference>
<keyword evidence="9" id="KW-1185">Reference proteome</keyword>
<dbReference type="PANTHER" id="PTHR30435:SF19">
    <property type="entry name" value="FLAGELLAR BASAL-BODY ROD PROTEIN FLGG"/>
    <property type="match status" value="1"/>
</dbReference>
<gene>
    <name evidence="8" type="ORF">PEB0149_008670</name>
</gene>
<dbReference type="NCBIfam" id="NF009282">
    <property type="entry name" value="PRK12642.1"/>
    <property type="match status" value="1"/>
</dbReference>
<dbReference type="AlphaFoldDB" id="A0A1R0F907"/>
<dbReference type="InterPro" id="IPR012836">
    <property type="entry name" value="FlgF"/>
</dbReference>
<dbReference type="InterPro" id="IPR053967">
    <property type="entry name" value="LlgE_F_G-like_D1"/>
</dbReference>
<sequence length="245" mass="26386">MQNPIYVGVSGQISLEKRMETIARNMANVNTTGYRSEEMKFASLVSPVARDNNQNVNFSSAGQTYISTNRGPVTQTGNPLDVAVNGDSYFSLQTPTGQVYTRDGRMIMTPEGGLVSVQGYPFLDNGGAPIQIDPANGTPRIAADGAIYQNNLQVAAIGLYQFQPDSKLSYGPNASVVPDKAPIPMQGDAANGVVQGFLENSNVNGVVEMTRLIEVSRAFERVEAMMRQQEERSTQAIQTLGGKSQ</sequence>
<evidence type="ECO:0000256" key="1">
    <source>
        <dbReference type="ARBA" id="ARBA00004117"/>
    </source>
</evidence>
<keyword evidence="8" id="KW-0282">Flagellum</keyword>
<dbReference type="InterPro" id="IPR037925">
    <property type="entry name" value="FlgE/F/G-like"/>
</dbReference>